<comment type="caution">
    <text evidence="2">The sequence shown here is derived from an EMBL/GenBank/DDBJ whole genome shotgun (WGS) entry which is preliminary data.</text>
</comment>
<dbReference type="Proteomes" id="UP000292927">
    <property type="component" value="Unassembled WGS sequence"/>
</dbReference>
<proteinExistence type="predicted"/>
<accession>A0A4Q7PL60</accession>
<dbReference type="PANTHER" id="PTHR43649">
    <property type="entry name" value="ARABINOSE-BINDING PROTEIN-RELATED"/>
    <property type="match status" value="1"/>
</dbReference>
<evidence type="ECO:0000313" key="3">
    <source>
        <dbReference type="Proteomes" id="UP000292927"/>
    </source>
</evidence>
<keyword evidence="1" id="KW-0732">Signal</keyword>
<evidence type="ECO:0000313" key="2">
    <source>
        <dbReference type="EMBL" id="RZT01067.1"/>
    </source>
</evidence>
<dbReference type="Gene3D" id="3.40.190.10">
    <property type="entry name" value="Periplasmic binding protein-like II"/>
    <property type="match status" value="2"/>
</dbReference>
<dbReference type="SUPFAM" id="SSF53850">
    <property type="entry name" value="Periplasmic binding protein-like II"/>
    <property type="match status" value="1"/>
</dbReference>
<keyword evidence="3" id="KW-1185">Reference proteome</keyword>
<sequence length="593" mass="64910">MKKTTILFRMLTTALLAVVLTGTLCGCGGKAEDHSLSILTPNQGIEPLLDKLTAEDPDVIFDVQPYYGAAVSVYIQERFEQNDLPDIILASYAPEGSIQKETLLDLSGYGFVQNYKASVLTNLSVDGGIYMLEGPTSARGIAYNKTLFAEKGWNVPTNHEEFISLVKNIHAESDIMPMTLPGVYSGTYFTLMSELSHCDFLMTADGVTWAREFAEGEASSREGFGTGLALLKDWVDAGIFDAEQTDMSDQQGIKMLINRECAMTYLVGGQSFFLGKIRESSDEFGTFPIYGLGEDSEFCATNYGLKIGLNKRLGEPGNEKKLENALKLLEMFSTEEGQELSRSSEADILPLVGSTAQLPEEFAPLNETMNRGHAAPFLYSGYEDLLAITGEYLRESVTNGGDLDGAFELMDSIRQDTIKNQNTVNTLATVSEDLTTEQTARLVVNALYATGLGDISLCTVQRYTPGIRLVAAANGKYYKGDLDTKNIDIPIGPRYNDPVSTRDMTGSEIKQLMETGLVVTNDAGCSDYLPFISAGLDPEKLNDGEIYTVVFSPSDCGEKSPLEKTTVPSEIIWKEFWREYITGLGTITPDCAR</sequence>
<dbReference type="PANTHER" id="PTHR43649:SF12">
    <property type="entry name" value="DIACETYLCHITOBIOSE BINDING PROTEIN DASA"/>
    <property type="match status" value="1"/>
</dbReference>
<dbReference type="PROSITE" id="PS51257">
    <property type="entry name" value="PROKAR_LIPOPROTEIN"/>
    <property type="match status" value="1"/>
</dbReference>
<reference evidence="2 3" key="1">
    <citation type="submission" date="2019-02" db="EMBL/GenBank/DDBJ databases">
        <title>Genomic Encyclopedia of Type Strains, Phase IV (KMG-IV): sequencing the most valuable type-strain genomes for metagenomic binning, comparative biology and taxonomic classification.</title>
        <authorList>
            <person name="Goeker M."/>
        </authorList>
    </citation>
    <scope>NUCLEOTIDE SEQUENCE [LARGE SCALE GENOMIC DNA]</scope>
    <source>
        <strain evidence="2 3">DSM 29486</strain>
    </source>
</reference>
<dbReference type="InterPro" id="IPR050490">
    <property type="entry name" value="Bact_solute-bd_prot1"/>
</dbReference>
<name>A0A4Q7PL60_9FIRM</name>
<organism evidence="2 3">
    <name type="scientific">Cuneatibacter caecimuris</name>
    <dbReference type="NCBI Taxonomy" id="1796618"/>
    <lineage>
        <taxon>Bacteria</taxon>
        <taxon>Bacillati</taxon>
        <taxon>Bacillota</taxon>
        <taxon>Clostridia</taxon>
        <taxon>Lachnospirales</taxon>
        <taxon>Lachnospiraceae</taxon>
        <taxon>Cuneatibacter</taxon>
    </lineage>
</organism>
<dbReference type="RefSeq" id="WP_165388854.1">
    <property type="nucleotide sequence ID" value="NZ_SGXF01000002.1"/>
</dbReference>
<feature type="chain" id="PRO_5039364518" evidence="1">
    <location>
        <begin position="27"/>
        <end position="593"/>
    </location>
</feature>
<feature type="signal peptide" evidence="1">
    <location>
        <begin position="1"/>
        <end position="26"/>
    </location>
</feature>
<dbReference type="EMBL" id="SGXF01000002">
    <property type="protein sequence ID" value="RZT01067.1"/>
    <property type="molecule type" value="Genomic_DNA"/>
</dbReference>
<gene>
    <name evidence="2" type="ORF">EV209_1505</name>
</gene>
<evidence type="ECO:0000256" key="1">
    <source>
        <dbReference type="SAM" id="SignalP"/>
    </source>
</evidence>
<dbReference type="AlphaFoldDB" id="A0A4Q7PL60"/>
<protein>
    <submittedName>
        <fullName evidence="2">Carbohydrate ABC transporter substrate-binding protein (CUT1 family)</fullName>
    </submittedName>
</protein>